<keyword evidence="11 12" id="KW-0998">Cell outer membrane</keyword>
<comment type="subcellular location">
    <subcellularLocation>
        <location evidence="1 12">Cell outer membrane</location>
        <topology evidence="1 12">Multi-pass membrane protein</topology>
    </subcellularLocation>
</comment>
<keyword evidence="19" id="KW-1185">Reference proteome</keyword>
<protein>
    <submittedName>
        <fullName evidence="18">TonB-dependent receptor</fullName>
    </submittedName>
</protein>
<comment type="similarity">
    <text evidence="12 13">Belongs to the TonB-dependent receptor family.</text>
</comment>
<feature type="domain" description="TonB-dependent receptor-like beta-barrel" evidence="16">
    <location>
        <begin position="278"/>
        <end position="744"/>
    </location>
</feature>
<feature type="domain" description="TonB-dependent receptor plug" evidence="17">
    <location>
        <begin position="70"/>
        <end position="179"/>
    </location>
</feature>
<proteinExistence type="inferred from homology"/>
<evidence type="ECO:0000256" key="7">
    <source>
        <dbReference type="ARBA" id="ARBA00023004"/>
    </source>
</evidence>
<gene>
    <name evidence="18" type="ORF">HLH27_10590</name>
</gene>
<evidence type="ECO:0000256" key="5">
    <source>
        <dbReference type="ARBA" id="ARBA00022692"/>
    </source>
</evidence>
<feature type="region of interest" description="Disordered" evidence="14">
    <location>
        <begin position="31"/>
        <end position="57"/>
    </location>
</feature>
<keyword evidence="6 15" id="KW-0732">Signal</keyword>
<evidence type="ECO:0000256" key="1">
    <source>
        <dbReference type="ARBA" id="ARBA00004571"/>
    </source>
</evidence>
<sequence>MTTRQTLARSTVLGGAILFPVLLPNHAARAADTPTQAATHHPAHARKPAAKTSPPPVKNEEIAVFGHGSTRQMTSITRAMMQQSVPGTSPLKVLSQLPGVVYQSADPFGAYEYSSQIFMRGFSQSQLGFTLDDIPLGDQQFNNYNGLSVTRSIISDNVGGVDVSQGAGAIDVASTSNLGGAIQIHSIDPSHTRGGTVGQTFGSNSAKRTYVRLESGDLNRTGTRFYIAYARTDMNLWKGGGYDYSDQVNAKLVQPLARHSSLKLFFDWSSTQQFDYQDMTTNYLHTVGPKLANYYPDYTAAYRAAQGTYPASFLATNDPFDAAYYAGTANRVDYLGGLTLDENLTDRLNWKTTLYGHADTGYSTWTTPYMPSPNGAPFSQRVQTPQVARGGFQTALSYTIARNTINAGVWYEYGNFNEGRYFTEAPLLGQGTLGNPTNGFPGDKIFAHPWQEAFSSNTFVFHLQDTYRITDTLTVNAGFKSMIVNAGNNVSTQDPSINGGPVAQGRLEASNAFLPQVSANWRFLPHNELFFDVSHNMRAFPEDGYGTNVSATPWTASQSAFQNTKNTLRPETDWVYEGGYRFTSPFISALASLYRINFSNRLQLITSQAGINPITAVQNVGGVTTNGAEASVTIRPLDGLSIYNSFSYAHSTYDQNVTSGGIVQPIRGKLVPNYPQFMYKGNITYSIGRFAVHVDGSYLSSRQLTYTNDLHVPGYFLANFGARYDFGPVGFLKGVTASFNIYNLANKTYVATTNELGNNFVDTGYNYFLMGAPRQFFGTISANF</sequence>
<evidence type="ECO:0000256" key="13">
    <source>
        <dbReference type="RuleBase" id="RU003357"/>
    </source>
</evidence>
<evidence type="ECO:0000313" key="18">
    <source>
        <dbReference type="EMBL" id="MBB2205462.1"/>
    </source>
</evidence>
<keyword evidence="8" id="KW-0406">Ion transport</keyword>
<dbReference type="Gene3D" id="2.40.170.20">
    <property type="entry name" value="TonB-dependent receptor, beta-barrel domain"/>
    <property type="match status" value="1"/>
</dbReference>
<dbReference type="PANTHER" id="PTHR32552:SF89">
    <property type="entry name" value="CATECHOLATE SIDEROPHORE RECEPTOR FIU"/>
    <property type="match status" value="1"/>
</dbReference>
<dbReference type="InterPro" id="IPR000531">
    <property type="entry name" value="Beta-barrel_TonB"/>
</dbReference>
<evidence type="ECO:0000256" key="15">
    <source>
        <dbReference type="SAM" id="SignalP"/>
    </source>
</evidence>
<dbReference type="InterPro" id="IPR036942">
    <property type="entry name" value="Beta-barrel_TonB_sf"/>
</dbReference>
<comment type="caution">
    <text evidence="18">The sequence shown here is derived from an EMBL/GenBank/DDBJ whole genome shotgun (WGS) entry which is preliminary data.</text>
</comment>
<dbReference type="EMBL" id="JABEQK010000007">
    <property type="protein sequence ID" value="MBB2205462.1"/>
    <property type="molecule type" value="Genomic_DNA"/>
</dbReference>
<dbReference type="GO" id="GO:0015344">
    <property type="term" value="F:siderophore uptake transmembrane transporter activity"/>
    <property type="evidence" value="ECO:0007669"/>
    <property type="project" value="TreeGrafter"/>
</dbReference>
<evidence type="ECO:0000259" key="17">
    <source>
        <dbReference type="Pfam" id="PF07715"/>
    </source>
</evidence>
<organism evidence="18 19">
    <name type="scientific">Gluconacetobacter takamatsuzukensis</name>
    <dbReference type="NCBI Taxonomy" id="1286190"/>
    <lineage>
        <taxon>Bacteria</taxon>
        <taxon>Pseudomonadati</taxon>
        <taxon>Pseudomonadota</taxon>
        <taxon>Alphaproteobacteria</taxon>
        <taxon>Acetobacterales</taxon>
        <taxon>Acetobacteraceae</taxon>
        <taxon>Gluconacetobacter</taxon>
    </lineage>
</organism>
<dbReference type="SUPFAM" id="SSF56935">
    <property type="entry name" value="Porins"/>
    <property type="match status" value="1"/>
</dbReference>
<dbReference type="InterPro" id="IPR037066">
    <property type="entry name" value="Plug_dom_sf"/>
</dbReference>
<evidence type="ECO:0000256" key="3">
    <source>
        <dbReference type="ARBA" id="ARBA00022452"/>
    </source>
</evidence>
<keyword evidence="9 13" id="KW-0798">TonB box</keyword>
<dbReference type="GO" id="GO:0009279">
    <property type="term" value="C:cell outer membrane"/>
    <property type="evidence" value="ECO:0007669"/>
    <property type="project" value="UniProtKB-SubCell"/>
</dbReference>
<name>A0A7W4PPB5_9PROT</name>
<dbReference type="Pfam" id="PF07715">
    <property type="entry name" value="Plug"/>
    <property type="match status" value="1"/>
</dbReference>
<evidence type="ECO:0000256" key="10">
    <source>
        <dbReference type="ARBA" id="ARBA00023136"/>
    </source>
</evidence>
<keyword evidence="5 12" id="KW-0812">Transmembrane</keyword>
<feature type="signal peptide" evidence="15">
    <location>
        <begin position="1"/>
        <end position="30"/>
    </location>
</feature>
<dbReference type="PANTHER" id="PTHR32552">
    <property type="entry name" value="FERRICHROME IRON RECEPTOR-RELATED"/>
    <property type="match status" value="1"/>
</dbReference>
<keyword evidence="10 12" id="KW-0472">Membrane</keyword>
<keyword evidence="2 12" id="KW-0813">Transport</keyword>
<keyword evidence="4" id="KW-0410">Iron transport</keyword>
<evidence type="ECO:0000256" key="8">
    <source>
        <dbReference type="ARBA" id="ARBA00023065"/>
    </source>
</evidence>
<evidence type="ECO:0000313" key="19">
    <source>
        <dbReference type="Proteomes" id="UP000540556"/>
    </source>
</evidence>
<feature type="compositionally biased region" description="Low complexity" evidence="14">
    <location>
        <begin position="31"/>
        <end position="40"/>
    </location>
</feature>
<evidence type="ECO:0000256" key="6">
    <source>
        <dbReference type="ARBA" id="ARBA00022729"/>
    </source>
</evidence>
<keyword evidence="7" id="KW-0408">Iron</keyword>
<evidence type="ECO:0000256" key="12">
    <source>
        <dbReference type="PROSITE-ProRule" id="PRU01360"/>
    </source>
</evidence>
<dbReference type="InterPro" id="IPR012910">
    <property type="entry name" value="Plug_dom"/>
</dbReference>
<evidence type="ECO:0000256" key="2">
    <source>
        <dbReference type="ARBA" id="ARBA00022448"/>
    </source>
</evidence>
<reference evidence="18 19" key="1">
    <citation type="submission" date="2020-04" db="EMBL/GenBank/DDBJ databases">
        <title>Description of novel Gluconacetobacter.</title>
        <authorList>
            <person name="Sombolestani A."/>
        </authorList>
    </citation>
    <scope>NUCLEOTIDE SEQUENCE [LARGE SCALE GENOMIC DNA]</scope>
    <source>
        <strain evidence="18 19">LMG 27800</strain>
    </source>
</reference>
<evidence type="ECO:0000256" key="11">
    <source>
        <dbReference type="ARBA" id="ARBA00023237"/>
    </source>
</evidence>
<keyword evidence="3 12" id="KW-1134">Transmembrane beta strand</keyword>
<dbReference type="AlphaFoldDB" id="A0A7W4PPB5"/>
<evidence type="ECO:0000256" key="9">
    <source>
        <dbReference type="ARBA" id="ARBA00023077"/>
    </source>
</evidence>
<accession>A0A7W4PPB5</accession>
<dbReference type="Gene3D" id="2.170.130.10">
    <property type="entry name" value="TonB-dependent receptor, plug domain"/>
    <property type="match status" value="1"/>
</dbReference>
<evidence type="ECO:0000256" key="4">
    <source>
        <dbReference type="ARBA" id="ARBA00022496"/>
    </source>
</evidence>
<feature type="chain" id="PRO_5030661210" evidence="15">
    <location>
        <begin position="31"/>
        <end position="784"/>
    </location>
</feature>
<dbReference type="Proteomes" id="UP000540556">
    <property type="component" value="Unassembled WGS sequence"/>
</dbReference>
<dbReference type="Pfam" id="PF00593">
    <property type="entry name" value="TonB_dep_Rec_b-barrel"/>
    <property type="match status" value="1"/>
</dbReference>
<evidence type="ECO:0000259" key="16">
    <source>
        <dbReference type="Pfam" id="PF00593"/>
    </source>
</evidence>
<dbReference type="RefSeq" id="WP_182949993.1">
    <property type="nucleotide sequence ID" value="NZ_JABEQK010000007.1"/>
</dbReference>
<evidence type="ECO:0000256" key="14">
    <source>
        <dbReference type="SAM" id="MobiDB-lite"/>
    </source>
</evidence>
<keyword evidence="18" id="KW-0675">Receptor</keyword>
<dbReference type="PROSITE" id="PS52016">
    <property type="entry name" value="TONB_DEPENDENT_REC_3"/>
    <property type="match status" value="1"/>
</dbReference>
<dbReference type="InterPro" id="IPR039426">
    <property type="entry name" value="TonB-dep_rcpt-like"/>
</dbReference>